<protein>
    <submittedName>
        <fullName evidence="1">Uncharacterized protein</fullName>
    </submittedName>
</protein>
<dbReference type="AlphaFoldDB" id="A0ABD3QUB6"/>
<name>A0ABD3QUB6_9STRA</name>
<proteinExistence type="predicted"/>
<comment type="caution">
    <text evidence="1">The sequence shown here is derived from an EMBL/GenBank/DDBJ whole genome shotgun (WGS) entry which is preliminary data.</text>
</comment>
<evidence type="ECO:0000313" key="1">
    <source>
        <dbReference type="EMBL" id="KAL3803965.1"/>
    </source>
</evidence>
<reference evidence="1 2" key="1">
    <citation type="submission" date="2024-10" db="EMBL/GenBank/DDBJ databases">
        <title>Updated reference genomes for cyclostephanoid diatoms.</title>
        <authorList>
            <person name="Roberts W.R."/>
            <person name="Alverson A.J."/>
        </authorList>
    </citation>
    <scope>NUCLEOTIDE SEQUENCE [LARGE SCALE GENOMIC DNA]</scope>
    <source>
        <strain evidence="1 2">AJA276-08</strain>
    </source>
</reference>
<sequence length="109" mass="11710">MREGGCSGKGALPSRSDFRSATHRNAFVFASSRFFTSIDADAIPPAASRADAKNNTLTVTMDDMKECAHGWPFSGNYSLEGASRGLLLVKESVETDELVTNAPTFCSTR</sequence>
<dbReference type="Proteomes" id="UP001530315">
    <property type="component" value="Unassembled WGS sequence"/>
</dbReference>
<evidence type="ECO:0000313" key="2">
    <source>
        <dbReference type="Proteomes" id="UP001530315"/>
    </source>
</evidence>
<dbReference type="EMBL" id="JALLAZ020000102">
    <property type="protein sequence ID" value="KAL3803965.1"/>
    <property type="molecule type" value="Genomic_DNA"/>
</dbReference>
<gene>
    <name evidence="1" type="ORF">ACHAW5_001742</name>
</gene>
<accession>A0ABD3QUB6</accession>
<keyword evidence="2" id="KW-1185">Reference proteome</keyword>
<organism evidence="1 2">
    <name type="scientific">Stephanodiscus triporus</name>
    <dbReference type="NCBI Taxonomy" id="2934178"/>
    <lineage>
        <taxon>Eukaryota</taxon>
        <taxon>Sar</taxon>
        <taxon>Stramenopiles</taxon>
        <taxon>Ochrophyta</taxon>
        <taxon>Bacillariophyta</taxon>
        <taxon>Coscinodiscophyceae</taxon>
        <taxon>Thalassiosirophycidae</taxon>
        <taxon>Stephanodiscales</taxon>
        <taxon>Stephanodiscaceae</taxon>
        <taxon>Stephanodiscus</taxon>
    </lineage>
</organism>